<name>A0A521CTA9_9ACTN</name>
<keyword evidence="2" id="KW-1133">Transmembrane helix</keyword>
<reference evidence="3 4" key="1">
    <citation type="submission" date="2017-05" db="EMBL/GenBank/DDBJ databases">
        <authorList>
            <person name="Varghese N."/>
            <person name="Submissions S."/>
        </authorList>
    </citation>
    <scope>NUCLEOTIDE SEQUENCE [LARGE SCALE GENOMIC DNA]</scope>
    <source>
        <strain evidence="3 4">DSM 46834</strain>
    </source>
</reference>
<accession>A0A521CTA9</accession>
<feature type="transmembrane region" description="Helical" evidence="2">
    <location>
        <begin position="33"/>
        <end position="54"/>
    </location>
</feature>
<dbReference type="Proteomes" id="UP000317484">
    <property type="component" value="Unassembled WGS sequence"/>
</dbReference>
<evidence type="ECO:0000256" key="2">
    <source>
        <dbReference type="SAM" id="Phobius"/>
    </source>
</evidence>
<evidence type="ECO:0000313" key="3">
    <source>
        <dbReference type="EMBL" id="SMO62653.1"/>
    </source>
</evidence>
<feature type="transmembrane region" description="Helical" evidence="2">
    <location>
        <begin position="230"/>
        <end position="252"/>
    </location>
</feature>
<keyword evidence="2" id="KW-0472">Membrane</keyword>
<gene>
    <name evidence="3" type="ORF">SAMN06273567_102623</name>
</gene>
<sequence>MPAGLAPPPGPADQAAEEERSDGSPARAALRGIGLPAVVAVAVGTLLVVVYLAAFPTAAPHDLPVGVVGPAAVVDDVRAAVQEAAPGTLRLVGLPDAAAAERAVTSGRVYGALVLDGSPPRLLVAGAHGQAVTQDLTRTLGPVVADRTGAQPAVTDLAPLAAGDRRGRAVDHTTFGVVLGGFLFGITSYQVAPKLRLRLRLLSAVLFAVAAGLLGALLAGPVTAALPAGFWPVAGIVALLALSCGAAAALALRLLGGAGTFIATAVLLTLGAATSTGSFPAEYLPGWLEPLASVLPPGVAVRALRGLAYLSGDGVARAVWVLGLWCVVPLPLIALADTVARRRRH</sequence>
<keyword evidence="2" id="KW-0812">Transmembrane</keyword>
<feature type="transmembrane region" description="Helical" evidence="2">
    <location>
        <begin position="204"/>
        <end position="224"/>
    </location>
</feature>
<evidence type="ECO:0000256" key="1">
    <source>
        <dbReference type="SAM" id="MobiDB-lite"/>
    </source>
</evidence>
<organism evidence="3 4">
    <name type="scientific">Geodermatophilus aquaeductus</name>
    <dbReference type="NCBI Taxonomy" id="1564161"/>
    <lineage>
        <taxon>Bacteria</taxon>
        <taxon>Bacillati</taxon>
        <taxon>Actinomycetota</taxon>
        <taxon>Actinomycetes</taxon>
        <taxon>Geodermatophilales</taxon>
        <taxon>Geodermatophilaceae</taxon>
        <taxon>Geodermatophilus</taxon>
    </lineage>
</organism>
<feature type="transmembrane region" description="Helical" evidence="2">
    <location>
        <begin position="259"/>
        <end position="281"/>
    </location>
</feature>
<protein>
    <recommendedName>
        <fullName evidence="5">ABC-2 type transport system permease protein</fullName>
    </recommendedName>
</protein>
<evidence type="ECO:0000313" key="4">
    <source>
        <dbReference type="Proteomes" id="UP000317484"/>
    </source>
</evidence>
<keyword evidence="4" id="KW-1185">Reference proteome</keyword>
<feature type="compositionally biased region" description="Pro residues" evidence="1">
    <location>
        <begin position="1"/>
        <end position="11"/>
    </location>
</feature>
<dbReference type="RefSeq" id="WP_142457860.1">
    <property type="nucleotide sequence ID" value="NZ_FXTJ01000002.1"/>
</dbReference>
<dbReference type="EMBL" id="FXTJ01000002">
    <property type="protein sequence ID" value="SMO62653.1"/>
    <property type="molecule type" value="Genomic_DNA"/>
</dbReference>
<proteinExistence type="predicted"/>
<feature type="region of interest" description="Disordered" evidence="1">
    <location>
        <begin position="1"/>
        <end position="25"/>
    </location>
</feature>
<dbReference type="AlphaFoldDB" id="A0A521CTA9"/>
<feature type="transmembrane region" description="Helical" evidence="2">
    <location>
        <begin position="318"/>
        <end position="340"/>
    </location>
</feature>
<evidence type="ECO:0008006" key="5">
    <source>
        <dbReference type="Google" id="ProtNLM"/>
    </source>
</evidence>